<comment type="subunit">
    <text evidence="4">Monomer.</text>
</comment>
<evidence type="ECO:0000256" key="3">
    <source>
        <dbReference type="ARBA" id="ARBA00005582"/>
    </source>
</evidence>
<dbReference type="OMA" id="MIEATLC"/>
<evidence type="ECO:0000256" key="21">
    <source>
        <dbReference type="ARBA" id="ARBA00048894"/>
    </source>
</evidence>
<evidence type="ECO:0000256" key="17">
    <source>
        <dbReference type="ARBA" id="ARBA00030682"/>
    </source>
</evidence>
<keyword evidence="8" id="KW-0539">Nucleus</keyword>
<evidence type="ECO:0000256" key="19">
    <source>
        <dbReference type="ARBA" id="ARBA00032071"/>
    </source>
</evidence>
<evidence type="ECO:0000256" key="9">
    <source>
        <dbReference type="ARBA" id="ARBA00024448"/>
    </source>
</evidence>
<feature type="domain" description="Nudix hydrolase" evidence="24">
    <location>
        <begin position="3"/>
        <end position="129"/>
    </location>
</feature>
<comment type="subcellular location">
    <subcellularLocation>
        <location evidence="2">Nucleus</location>
    </subcellularLocation>
</comment>
<comment type="catalytic activity">
    <reaction evidence="10">
        <text>2-oxo-dATP + H2O = 2-oxo-dAMP + diphosphate + H(+)</text>
        <dbReference type="Rhea" id="RHEA:31583"/>
        <dbReference type="ChEBI" id="CHEBI:15377"/>
        <dbReference type="ChEBI" id="CHEBI:15378"/>
        <dbReference type="ChEBI" id="CHEBI:33019"/>
        <dbReference type="ChEBI" id="CHEBI:63212"/>
        <dbReference type="ChEBI" id="CHEBI:77897"/>
        <dbReference type="EC" id="3.6.1.56"/>
    </reaction>
    <physiologicalReaction direction="left-to-right" evidence="10">
        <dbReference type="Rhea" id="RHEA:31584"/>
    </physiologicalReaction>
</comment>
<comment type="catalytic activity">
    <reaction evidence="11">
        <text>8-oxo-dGTP + H2O = 8-oxo-dGMP + diphosphate + H(+)</text>
        <dbReference type="Rhea" id="RHEA:31575"/>
        <dbReference type="ChEBI" id="CHEBI:15377"/>
        <dbReference type="ChEBI" id="CHEBI:15378"/>
        <dbReference type="ChEBI" id="CHEBI:33019"/>
        <dbReference type="ChEBI" id="CHEBI:63224"/>
        <dbReference type="ChEBI" id="CHEBI:77896"/>
    </reaction>
    <physiologicalReaction direction="left-to-right" evidence="11">
        <dbReference type="Rhea" id="RHEA:31576"/>
    </physiologicalReaction>
</comment>
<evidence type="ECO:0000256" key="18">
    <source>
        <dbReference type="ARBA" id="ARBA00031927"/>
    </source>
</evidence>
<dbReference type="InterPro" id="IPR000086">
    <property type="entry name" value="NUDIX_hydrolase_dom"/>
</dbReference>
<dbReference type="GO" id="GO:0005737">
    <property type="term" value="C:cytoplasm"/>
    <property type="evidence" value="ECO:0007669"/>
    <property type="project" value="TreeGrafter"/>
</dbReference>
<evidence type="ECO:0000256" key="13">
    <source>
        <dbReference type="ARBA" id="ARBA00026103"/>
    </source>
</evidence>
<dbReference type="PANTHER" id="PTHR43758:SF2">
    <property type="entry name" value="OXIDIZED PURINE NUCLEOSIDE TRIPHOSPHATE HYDROLASE"/>
    <property type="match status" value="1"/>
</dbReference>
<evidence type="ECO:0000256" key="16">
    <source>
        <dbReference type="ARBA" id="ARBA00030634"/>
    </source>
</evidence>
<evidence type="ECO:0000256" key="15">
    <source>
        <dbReference type="ARBA" id="ARBA00029673"/>
    </source>
</evidence>
<evidence type="ECO:0000256" key="6">
    <source>
        <dbReference type="ARBA" id="ARBA00022801"/>
    </source>
</evidence>
<evidence type="ECO:0000256" key="5">
    <source>
        <dbReference type="ARBA" id="ARBA00022723"/>
    </source>
</evidence>
<name>A0A087UUR3_STEMI</name>
<evidence type="ECO:0000256" key="10">
    <source>
        <dbReference type="ARBA" id="ARBA00024459"/>
    </source>
</evidence>
<comment type="catalytic activity">
    <reaction evidence="21">
        <text>O(6)-methyl-dGTP + H2O = O(6)-methyl-dGMP + diphosphate + H(+)</text>
        <dbReference type="Rhea" id="RHEA:67600"/>
        <dbReference type="ChEBI" id="CHEBI:15377"/>
        <dbReference type="ChEBI" id="CHEBI:15378"/>
        <dbReference type="ChEBI" id="CHEBI:33019"/>
        <dbReference type="ChEBI" id="CHEBI:169974"/>
        <dbReference type="ChEBI" id="CHEBI:169975"/>
    </reaction>
    <physiologicalReaction direction="left-to-right" evidence="21">
        <dbReference type="Rhea" id="RHEA:67601"/>
    </physiologicalReaction>
</comment>
<dbReference type="Proteomes" id="UP000054359">
    <property type="component" value="Unassembled WGS sequence"/>
</dbReference>
<comment type="catalytic activity">
    <reaction evidence="22">
        <text>N(6)-methyl-dATP + H2O = N(6)-methyl-dAMP + diphosphate + H(+)</text>
        <dbReference type="Rhea" id="RHEA:67604"/>
        <dbReference type="ChEBI" id="CHEBI:15377"/>
        <dbReference type="ChEBI" id="CHEBI:15378"/>
        <dbReference type="ChEBI" id="CHEBI:33019"/>
        <dbReference type="ChEBI" id="CHEBI:169976"/>
        <dbReference type="ChEBI" id="CHEBI:172872"/>
    </reaction>
    <physiologicalReaction direction="left-to-right" evidence="22">
        <dbReference type="Rhea" id="RHEA:67605"/>
    </physiologicalReaction>
</comment>
<keyword evidence="5" id="KW-0479">Metal-binding</keyword>
<dbReference type="GO" id="GO:0046872">
    <property type="term" value="F:metal ion binding"/>
    <property type="evidence" value="ECO:0007669"/>
    <property type="project" value="UniProtKB-KW"/>
</dbReference>
<dbReference type="EMBL" id="KK121735">
    <property type="protein sequence ID" value="KFM81102.1"/>
    <property type="molecule type" value="Genomic_DNA"/>
</dbReference>
<evidence type="ECO:0000256" key="22">
    <source>
        <dbReference type="ARBA" id="ARBA00049032"/>
    </source>
</evidence>
<feature type="non-terminal residue" evidence="25">
    <location>
        <position position="148"/>
    </location>
</feature>
<evidence type="ECO:0000256" key="20">
    <source>
        <dbReference type="ARBA" id="ARBA00048002"/>
    </source>
</evidence>
<dbReference type="SUPFAM" id="SSF55811">
    <property type="entry name" value="Nudix"/>
    <property type="match status" value="1"/>
</dbReference>
<evidence type="ECO:0000256" key="14">
    <source>
        <dbReference type="ARBA" id="ARBA00026218"/>
    </source>
</evidence>
<organism evidence="25 26">
    <name type="scientific">Stegodyphus mimosarum</name>
    <name type="common">African social velvet spider</name>
    <dbReference type="NCBI Taxonomy" id="407821"/>
    <lineage>
        <taxon>Eukaryota</taxon>
        <taxon>Metazoa</taxon>
        <taxon>Ecdysozoa</taxon>
        <taxon>Arthropoda</taxon>
        <taxon>Chelicerata</taxon>
        <taxon>Arachnida</taxon>
        <taxon>Araneae</taxon>
        <taxon>Araneomorphae</taxon>
        <taxon>Entelegynae</taxon>
        <taxon>Eresoidea</taxon>
        <taxon>Eresidae</taxon>
        <taxon>Stegodyphus</taxon>
    </lineage>
</organism>
<dbReference type="Gene3D" id="3.90.79.10">
    <property type="entry name" value="Nucleoside Triphosphate Pyrophosphohydrolase"/>
    <property type="match status" value="1"/>
</dbReference>
<evidence type="ECO:0000256" key="1">
    <source>
        <dbReference type="ARBA" id="ARBA00001946"/>
    </source>
</evidence>
<proteinExistence type="inferred from homology"/>
<comment type="cofactor">
    <cofactor evidence="1">
        <name>Mg(2+)</name>
        <dbReference type="ChEBI" id="CHEBI:18420"/>
    </cofactor>
</comment>
<dbReference type="OrthoDB" id="408303at2759"/>
<comment type="catalytic activity">
    <reaction evidence="9">
        <text>8-oxo-dATP + H2O = 8-oxo-dAMP + diphosphate + H(+)</text>
        <dbReference type="Rhea" id="RHEA:65396"/>
        <dbReference type="ChEBI" id="CHEBI:15377"/>
        <dbReference type="ChEBI" id="CHEBI:15378"/>
        <dbReference type="ChEBI" id="CHEBI:33019"/>
        <dbReference type="ChEBI" id="CHEBI:71361"/>
        <dbReference type="ChEBI" id="CHEBI:172871"/>
    </reaction>
    <physiologicalReaction direction="left-to-right" evidence="9">
        <dbReference type="Rhea" id="RHEA:65397"/>
    </physiologicalReaction>
</comment>
<dbReference type="GO" id="GO:0008413">
    <property type="term" value="F:8-oxo-7,8-dihydroguanosine triphosphate pyrophosphatase activity"/>
    <property type="evidence" value="ECO:0007669"/>
    <property type="project" value="InterPro"/>
</dbReference>
<comment type="function">
    <text evidence="23">Oxidized purine nucleoside triphosphate hydrolase which is a prominent sanitizer of the oxidized nucleotide pool. Catalyzes the hydrolysis of 2-oxo-dATP (2-hydroxy-dATP) into 2-oxo-dAMP. Also has a significant hydrolase activity toward 2-oxo-ATP, 8-oxo-dGTP and 8-oxo-dATP. Through the hydrolysis of oxidized purine nucleoside triphosphates, prevents their incorporation into DNA and the subsequent transversions A:T to C:G and G:C to T:A. Also catalyzes the hydrolysis of methylated purine nucleoside triphosphate preventing their integration into DNA. Through this antimutagenic activity protects cells from oxidative stress.</text>
</comment>
<comment type="catalytic activity">
    <reaction evidence="12">
        <text>2-oxo-ATP + H2O = 2-oxo-AMP + diphosphate + H(+)</text>
        <dbReference type="Rhea" id="RHEA:67392"/>
        <dbReference type="ChEBI" id="CHEBI:15377"/>
        <dbReference type="ChEBI" id="CHEBI:15378"/>
        <dbReference type="ChEBI" id="CHEBI:33019"/>
        <dbReference type="ChEBI" id="CHEBI:71395"/>
        <dbReference type="ChEBI" id="CHEBI:172878"/>
    </reaction>
    <physiologicalReaction direction="left-to-right" evidence="12">
        <dbReference type="Rhea" id="RHEA:67393"/>
    </physiologicalReaction>
</comment>
<evidence type="ECO:0000256" key="4">
    <source>
        <dbReference type="ARBA" id="ARBA00011245"/>
    </source>
</evidence>
<dbReference type="STRING" id="407821.A0A087UUR3"/>
<evidence type="ECO:0000313" key="26">
    <source>
        <dbReference type="Proteomes" id="UP000054359"/>
    </source>
</evidence>
<evidence type="ECO:0000259" key="24">
    <source>
        <dbReference type="PROSITE" id="PS51462"/>
    </source>
</evidence>
<comment type="similarity">
    <text evidence="3">Belongs to the Nudix hydrolase family.</text>
</comment>
<evidence type="ECO:0000313" key="25">
    <source>
        <dbReference type="EMBL" id="KFM81102.1"/>
    </source>
</evidence>
<dbReference type="AlphaFoldDB" id="A0A087UUR3"/>
<dbReference type="GO" id="GO:0008828">
    <property type="term" value="F:dATP diphosphatase activity"/>
    <property type="evidence" value="ECO:0007669"/>
    <property type="project" value="UniProtKB-EC"/>
</dbReference>
<keyword evidence="6" id="KW-0378">Hydrolase</keyword>
<dbReference type="InterPro" id="IPR015797">
    <property type="entry name" value="NUDIX_hydrolase-like_dom_sf"/>
</dbReference>
<evidence type="ECO:0000256" key="23">
    <source>
        <dbReference type="ARBA" id="ARBA00053094"/>
    </source>
</evidence>
<dbReference type="EC" id="3.6.1.56" evidence="13"/>
<accession>A0A087UUR3</accession>
<gene>
    <name evidence="25" type="ORF">X975_11135</name>
</gene>
<dbReference type="InterPro" id="IPR020084">
    <property type="entry name" value="NUDIX_hydrolase_CS"/>
</dbReference>
<evidence type="ECO:0000256" key="2">
    <source>
        <dbReference type="ARBA" id="ARBA00004123"/>
    </source>
</evidence>
<evidence type="ECO:0000256" key="8">
    <source>
        <dbReference type="ARBA" id="ARBA00023242"/>
    </source>
</evidence>
<dbReference type="GO" id="GO:0042262">
    <property type="term" value="P:DNA protection"/>
    <property type="evidence" value="ECO:0007669"/>
    <property type="project" value="InterPro"/>
</dbReference>
<keyword evidence="7" id="KW-0460">Magnesium</keyword>
<reference evidence="25 26" key="1">
    <citation type="submission" date="2013-11" db="EMBL/GenBank/DDBJ databases">
        <title>Genome sequencing of Stegodyphus mimosarum.</title>
        <authorList>
            <person name="Bechsgaard J."/>
        </authorList>
    </citation>
    <scope>NUCLEOTIDE SEQUENCE [LARGE SCALE GENOMIC DNA]</scope>
</reference>
<sequence length="148" mass="17228">MISTKISSLVLLRKDGNILLGLKKRGFGAGKWNGFGGKIQEGESILECAKRELLEESGIYADHLDNVGYLEFEFIQNQLIMQVHVFTSSTFKGQLQETEEMLPKWYPENELPYHEMWADDKYWFPLFLKGSRFKGFFKFLDHSTIVEH</sequence>
<protein>
    <recommendedName>
        <fullName evidence="14">Oxidized purine nucleoside triphosphate hydrolase</fullName>
        <ecNumber evidence="13">3.6.1.56</ecNumber>
    </recommendedName>
    <alternativeName>
        <fullName evidence="18">2-hydroxy-dATP diphosphatase</fullName>
    </alternativeName>
    <alternativeName>
        <fullName evidence="17">7,8-dihydro-8-oxoguanine triphosphatase</fullName>
    </alternativeName>
    <alternativeName>
        <fullName evidence="16">8-oxo-dGTPase</fullName>
    </alternativeName>
    <alternativeName>
        <fullName evidence="19">Methylated purine nucleoside triphosphate hydrolase</fullName>
    </alternativeName>
    <alternativeName>
        <fullName evidence="15">Nucleoside diphosphate-linked moiety X motif 1</fullName>
    </alternativeName>
</protein>
<comment type="catalytic activity">
    <reaction evidence="20">
        <text>N(6)-methyl-ATP + H2O = N(6)-methyl-AMP + diphosphate + H(+)</text>
        <dbReference type="Rhea" id="RHEA:67608"/>
        <dbReference type="ChEBI" id="CHEBI:15377"/>
        <dbReference type="ChEBI" id="CHEBI:15378"/>
        <dbReference type="ChEBI" id="CHEBI:33019"/>
        <dbReference type="ChEBI" id="CHEBI:144842"/>
        <dbReference type="ChEBI" id="CHEBI:172873"/>
    </reaction>
    <physiologicalReaction direction="left-to-right" evidence="20">
        <dbReference type="Rhea" id="RHEA:67609"/>
    </physiologicalReaction>
</comment>
<evidence type="ECO:0000256" key="12">
    <source>
        <dbReference type="ARBA" id="ARBA00024596"/>
    </source>
</evidence>
<evidence type="ECO:0000256" key="7">
    <source>
        <dbReference type="ARBA" id="ARBA00022842"/>
    </source>
</evidence>
<keyword evidence="26" id="KW-1185">Reference proteome</keyword>
<dbReference type="Pfam" id="PF00293">
    <property type="entry name" value="NUDIX"/>
    <property type="match status" value="1"/>
</dbReference>
<dbReference type="GO" id="GO:0005634">
    <property type="term" value="C:nucleus"/>
    <property type="evidence" value="ECO:0007669"/>
    <property type="project" value="UniProtKB-SubCell"/>
</dbReference>
<dbReference type="PROSITE" id="PS51462">
    <property type="entry name" value="NUDIX"/>
    <property type="match status" value="1"/>
</dbReference>
<evidence type="ECO:0000256" key="11">
    <source>
        <dbReference type="ARBA" id="ARBA00024486"/>
    </source>
</evidence>
<dbReference type="PROSITE" id="PS00893">
    <property type="entry name" value="NUDIX_BOX"/>
    <property type="match status" value="1"/>
</dbReference>
<dbReference type="PRINTS" id="PR01403">
    <property type="entry name" value="8OXTPHPHTASE"/>
</dbReference>
<dbReference type="InterPro" id="IPR003563">
    <property type="entry name" value="8ODP"/>
</dbReference>
<dbReference type="CDD" id="cd03427">
    <property type="entry name" value="NUDIX_MTH1_Nudt1"/>
    <property type="match status" value="1"/>
</dbReference>
<dbReference type="PANTHER" id="PTHR43758">
    <property type="entry name" value="7,8-DIHYDRO-8-OXOGUANINE TRIPHOSPHATASE"/>
    <property type="match status" value="1"/>
</dbReference>